<keyword evidence="2" id="KW-1185">Reference proteome</keyword>
<sequence length="390" mass="43549">MSMIRDRTEDFKDAVNRGALSLGFDEVLILSEKLHSVTSQVDQLRAVRFQDAINRAMPRTKPKRPPVKASIDVSNNLEPREQTSSDTRDPSEIQPEPMKIKQQLLDGETRTLQVELSSLLDAARDTETKMVEMSTLNHLLSTHVLQQAQQIEYLYDQPVEATKNVEMGNKELTQAIQRNSSSRTFLLLFLVVTGTNSDYVERSRLEKPNSMNIGVQLLSCVTLFVSCLIEVQTTSSPCLFIGEVSGGVVIATSSGSMWWSIDMVSGLLVVDDSLSRNRETGKMLIDRWNGGGMLACCGDFYKDARSWLDDGSVVRGSGVEMFFAYIWSSKNGEGPSRRTRQTLHQRNGSRLQEVEVEPVSKHIIGSNRRSEHEGGGDMVPRETHGVHLQS</sequence>
<gene>
    <name evidence="1" type="ORF">L1987_11590</name>
</gene>
<name>A0ACB9JBR1_9ASTR</name>
<organism evidence="1 2">
    <name type="scientific">Smallanthus sonchifolius</name>
    <dbReference type="NCBI Taxonomy" id="185202"/>
    <lineage>
        <taxon>Eukaryota</taxon>
        <taxon>Viridiplantae</taxon>
        <taxon>Streptophyta</taxon>
        <taxon>Embryophyta</taxon>
        <taxon>Tracheophyta</taxon>
        <taxon>Spermatophyta</taxon>
        <taxon>Magnoliopsida</taxon>
        <taxon>eudicotyledons</taxon>
        <taxon>Gunneridae</taxon>
        <taxon>Pentapetalae</taxon>
        <taxon>asterids</taxon>
        <taxon>campanulids</taxon>
        <taxon>Asterales</taxon>
        <taxon>Asteraceae</taxon>
        <taxon>Asteroideae</taxon>
        <taxon>Heliantheae alliance</taxon>
        <taxon>Millerieae</taxon>
        <taxon>Smallanthus</taxon>
    </lineage>
</organism>
<reference evidence="2" key="1">
    <citation type="journal article" date="2022" name="Mol. Ecol. Resour.">
        <title>The genomes of chicory, endive, great burdock and yacon provide insights into Asteraceae palaeo-polyploidization history and plant inulin production.</title>
        <authorList>
            <person name="Fan W."/>
            <person name="Wang S."/>
            <person name="Wang H."/>
            <person name="Wang A."/>
            <person name="Jiang F."/>
            <person name="Liu H."/>
            <person name="Zhao H."/>
            <person name="Xu D."/>
            <person name="Zhang Y."/>
        </authorList>
    </citation>
    <scope>NUCLEOTIDE SEQUENCE [LARGE SCALE GENOMIC DNA]</scope>
    <source>
        <strain evidence="2">cv. Yunnan</strain>
    </source>
</reference>
<accession>A0ACB9JBR1</accession>
<evidence type="ECO:0000313" key="1">
    <source>
        <dbReference type="EMBL" id="KAI3817792.1"/>
    </source>
</evidence>
<proteinExistence type="predicted"/>
<dbReference type="Proteomes" id="UP001056120">
    <property type="component" value="Linkage Group LG04"/>
</dbReference>
<reference evidence="1 2" key="2">
    <citation type="journal article" date="2022" name="Mol. Ecol. Resour.">
        <title>The genomes of chicory, endive, great burdock and yacon provide insights into Asteraceae paleo-polyploidization history and plant inulin production.</title>
        <authorList>
            <person name="Fan W."/>
            <person name="Wang S."/>
            <person name="Wang H."/>
            <person name="Wang A."/>
            <person name="Jiang F."/>
            <person name="Liu H."/>
            <person name="Zhao H."/>
            <person name="Xu D."/>
            <person name="Zhang Y."/>
        </authorList>
    </citation>
    <scope>NUCLEOTIDE SEQUENCE [LARGE SCALE GENOMIC DNA]</scope>
    <source>
        <strain evidence="2">cv. Yunnan</strain>
        <tissue evidence="1">Leaves</tissue>
    </source>
</reference>
<evidence type="ECO:0000313" key="2">
    <source>
        <dbReference type="Proteomes" id="UP001056120"/>
    </source>
</evidence>
<comment type="caution">
    <text evidence="1">The sequence shown here is derived from an EMBL/GenBank/DDBJ whole genome shotgun (WGS) entry which is preliminary data.</text>
</comment>
<protein>
    <submittedName>
        <fullName evidence="1">Uncharacterized protein</fullName>
    </submittedName>
</protein>
<dbReference type="EMBL" id="CM042021">
    <property type="protein sequence ID" value="KAI3817792.1"/>
    <property type="molecule type" value="Genomic_DNA"/>
</dbReference>